<feature type="signal peptide" evidence="2">
    <location>
        <begin position="1"/>
        <end position="19"/>
    </location>
</feature>
<gene>
    <name evidence="3" type="ORF">DDV96_13335</name>
</gene>
<dbReference type="EMBL" id="QEHR01000009">
    <property type="protein sequence ID" value="PVW13344.1"/>
    <property type="molecule type" value="Genomic_DNA"/>
</dbReference>
<keyword evidence="2" id="KW-0732">Signal</keyword>
<evidence type="ECO:0000313" key="4">
    <source>
        <dbReference type="Proteomes" id="UP000245962"/>
    </source>
</evidence>
<sequence>MIKNSILFLFLLAGIGSFAQKTLSDYSYVVVPEQFEFLEGKDKYKTSSLTEFLFNKYGFHAYLASEAPNAKRCDGLYADIKENNSFFRTKLTVELKDCRDKIVYTGEEGVSKFKEYRKAYQDALRKAFNSIERLGVQQKDVVLTEAETETEIETEAEVKPATTPKNQSTAKSANIENLPDAKFLNYKKEDTSYLLRKTDNGYFLYEESADAKNGLILAGTVTVTTSEVQFTDDQGKTYDVYFDENQNFSVFKGETVMVYRLVR</sequence>
<evidence type="ECO:0000256" key="2">
    <source>
        <dbReference type="SAM" id="SignalP"/>
    </source>
</evidence>
<keyword evidence="4" id="KW-1185">Reference proteome</keyword>
<evidence type="ECO:0000256" key="1">
    <source>
        <dbReference type="SAM" id="MobiDB-lite"/>
    </source>
</evidence>
<evidence type="ECO:0000313" key="3">
    <source>
        <dbReference type="EMBL" id="PVW13344.1"/>
    </source>
</evidence>
<dbReference type="Proteomes" id="UP000245962">
    <property type="component" value="Unassembled WGS sequence"/>
</dbReference>
<organism evidence="3 4">
    <name type="scientific">Marixanthomonas spongiae</name>
    <dbReference type="NCBI Taxonomy" id="2174845"/>
    <lineage>
        <taxon>Bacteria</taxon>
        <taxon>Pseudomonadati</taxon>
        <taxon>Bacteroidota</taxon>
        <taxon>Flavobacteriia</taxon>
        <taxon>Flavobacteriales</taxon>
        <taxon>Flavobacteriaceae</taxon>
        <taxon>Marixanthomonas</taxon>
    </lineage>
</organism>
<dbReference type="RefSeq" id="WP_116695267.1">
    <property type="nucleotide sequence ID" value="NZ_QEHR01000009.1"/>
</dbReference>
<dbReference type="AlphaFoldDB" id="A0A2U0HWV5"/>
<protein>
    <submittedName>
        <fullName evidence="3">Uncharacterized protein</fullName>
    </submittedName>
</protein>
<feature type="compositionally biased region" description="Polar residues" evidence="1">
    <location>
        <begin position="163"/>
        <end position="172"/>
    </location>
</feature>
<feature type="chain" id="PRO_5015421507" evidence="2">
    <location>
        <begin position="20"/>
        <end position="263"/>
    </location>
</feature>
<feature type="region of interest" description="Disordered" evidence="1">
    <location>
        <begin position="152"/>
        <end position="172"/>
    </location>
</feature>
<proteinExistence type="predicted"/>
<dbReference type="OrthoDB" id="1274006at2"/>
<comment type="caution">
    <text evidence="3">The sequence shown here is derived from an EMBL/GenBank/DDBJ whole genome shotgun (WGS) entry which is preliminary data.</text>
</comment>
<accession>A0A2U0HWV5</accession>
<reference evidence="3 4" key="1">
    <citation type="submission" date="2018-04" db="EMBL/GenBank/DDBJ databases">
        <title>Marixanthomonas spongiae HN-E44 sp. nov., isolated from a marine sponge.</title>
        <authorList>
            <person name="Luo L."/>
            <person name="Zhuang L."/>
        </authorList>
    </citation>
    <scope>NUCLEOTIDE SEQUENCE [LARGE SCALE GENOMIC DNA]</scope>
    <source>
        <strain evidence="3 4">HN-E44</strain>
    </source>
</reference>
<name>A0A2U0HWV5_9FLAO</name>